<reference evidence="1" key="1">
    <citation type="journal article" date="2015" name="Nature">
        <title>Complex archaea that bridge the gap between prokaryotes and eukaryotes.</title>
        <authorList>
            <person name="Spang A."/>
            <person name="Saw J.H."/>
            <person name="Jorgensen S.L."/>
            <person name="Zaremba-Niedzwiedzka K."/>
            <person name="Martijn J."/>
            <person name="Lind A.E."/>
            <person name="van Eijk R."/>
            <person name="Schleper C."/>
            <person name="Guy L."/>
            <person name="Ettema T.J."/>
        </authorList>
    </citation>
    <scope>NUCLEOTIDE SEQUENCE</scope>
</reference>
<organism evidence="1">
    <name type="scientific">marine sediment metagenome</name>
    <dbReference type="NCBI Taxonomy" id="412755"/>
    <lineage>
        <taxon>unclassified sequences</taxon>
        <taxon>metagenomes</taxon>
        <taxon>ecological metagenomes</taxon>
    </lineage>
</organism>
<dbReference type="AlphaFoldDB" id="A0A0F9HCF8"/>
<sequence>LCRAPAHRDRLGVAVSATRRDLRAAG</sequence>
<proteinExistence type="predicted"/>
<comment type="caution">
    <text evidence="1">The sequence shown here is derived from an EMBL/GenBank/DDBJ whole genome shotgun (WGS) entry which is preliminary data.</text>
</comment>
<evidence type="ECO:0000313" key="1">
    <source>
        <dbReference type="EMBL" id="KKM11232.1"/>
    </source>
</evidence>
<name>A0A0F9HCF8_9ZZZZ</name>
<dbReference type="EMBL" id="LAZR01015490">
    <property type="protein sequence ID" value="KKM11232.1"/>
    <property type="molecule type" value="Genomic_DNA"/>
</dbReference>
<protein>
    <submittedName>
        <fullName evidence="1">Uncharacterized protein</fullName>
    </submittedName>
</protein>
<feature type="non-terminal residue" evidence="1">
    <location>
        <position position="1"/>
    </location>
</feature>
<accession>A0A0F9HCF8</accession>
<gene>
    <name evidence="1" type="ORF">LCGC14_1721140</name>
</gene>